<feature type="compositionally biased region" description="Basic residues" evidence="1">
    <location>
        <begin position="1"/>
        <end position="15"/>
    </location>
</feature>
<reference evidence="3" key="1">
    <citation type="submission" date="2025-08" db="UniProtKB">
        <authorList>
            <consortium name="RefSeq"/>
        </authorList>
    </citation>
    <scope>IDENTIFICATION</scope>
</reference>
<feature type="region of interest" description="Disordered" evidence="1">
    <location>
        <begin position="69"/>
        <end position="91"/>
    </location>
</feature>
<accession>A0AAJ7DZ12</accession>
<dbReference type="KEGG" id="csol:105365220"/>
<dbReference type="AlphaFoldDB" id="A0AAJ7DZ12"/>
<feature type="region of interest" description="Disordered" evidence="1">
    <location>
        <begin position="1"/>
        <end position="20"/>
    </location>
</feature>
<proteinExistence type="predicted"/>
<evidence type="ECO:0000313" key="3">
    <source>
        <dbReference type="RefSeq" id="XP_011501628.1"/>
    </source>
</evidence>
<dbReference type="Proteomes" id="UP000695007">
    <property type="component" value="Unplaced"/>
</dbReference>
<name>A0AAJ7DZ12_9HYME</name>
<sequence>MITKINKRPYQRRHRSCEPNIKLKKNTSLPKFRRKTRPCSASSLKSVIYIGRYRKIPKLIVLDDYSDEEKSNMYKKKPSKNQTTSNDRPINTLHNENDLLSMLNEMHINTAVTNTVFD</sequence>
<evidence type="ECO:0000313" key="2">
    <source>
        <dbReference type="Proteomes" id="UP000695007"/>
    </source>
</evidence>
<evidence type="ECO:0000256" key="1">
    <source>
        <dbReference type="SAM" id="MobiDB-lite"/>
    </source>
</evidence>
<keyword evidence="2" id="KW-1185">Reference proteome</keyword>
<protein>
    <submittedName>
        <fullName evidence="3">Uncharacterized protein LOC105365220</fullName>
    </submittedName>
</protein>
<feature type="compositionally biased region" description="Polar residues" evidence="1">
    <location>
        <begin position="80"/>
        <end position="91"/>
    </location>
</feature>
<organism evidence="2 3">
    <name type="scientific">Ceratosolen solmsi marchali</name>
    <dbReference type="NCBI Taxonomy" id="326594"/>
    <lineage>
        <taxon>Eukaryota</taxon>
        <taxon>Metazoa</taxon>
        <taxon>Ecdysozoa</taxon>
        <taxon>Arthropoda</taxon>
        <taxon>Hexapoda</taxon>
        <taxon>Insecta</taxon>
        <taxon>Pterygota</taxon>
        <taxon>Neoptera</taxon>
        <taxon>Endopterygota</taxon>
        <taxon>Hymenoptera</taxon>
        <taxon>Apocrita</taxon>
        <taxon>Proctotrupomorpha</taxon>
        <taxon>Chalcidoidea</taxon>
        <taxon>Agaonidae</taxon>
        <taxon>Agaoninae</taxon>
        <taxon>Ceratosolen</taxon>
    </lineage>
</organism>
<gene>
    <name evidence="3" type="primary">LOC105365220</name>
</gene>
<dbReference type="RefSeq" id="XP_011501628.1">
    <property type="nucleotide sequence ID" value="XM_011503326.1"/>
</dbReference>
<dbReference type="GeneID" id="105365220"/>